<comment type="similarity">
    <text evidence="2">Belongs to the Tom40 family.</text>
</comment>
<dbReference type="GO" id="GO:0005741">
    <property type="term" value="C:mitochondrial outer membrane"/>
    <property type="evidence" value="ECO:0007669"/>
    <property type="project" value="UniProtKB-SubCell"/>
</dbReference>
<dbReference type="PANTHER" id="PTHR10802">
    <property type="entry name" value="MITOCHONDRIAL IMPORT RECEPTOR SUBUNIT TOM40"/>
    <property type="match status" value="1"/>
</dbReference>
<dbReference type="Proteomes" id="UP000694429">
    <property type="component" value="Chromosome 38"/>
</dbReference>
<evidence type="ECO:0000256" key="10">
    <source>
        <dbReference type="SAM" id="MobiDB-lite"/>
    </source>
</evidence>
<comment type="subcellular location">
    <subcellularLocation>
        <location evidence="1">Mitochondrion outer membrane</location>
        <topology evidence="1">Multi-pass membrane protein</topology>
    </subcellularLocation>
</comment>
<dbReference type="GO" id="GO:0008320">
    <property type="term" value="F:protein transmembrane transporter activity"/>
    <property type="evidence" value="ECO:0007669"/>
    <property type="project" value="InterPro"/>
</dbReference>
<reference evidence="11" key="2">
    <citation type="submission" date="2025-08" db="UniProtKB">
        <authorList>
            <consortium name="Ensembl"/>
        </authorList>
    </citation>
    <scope>IDENTIFICATION</scope>
</reference>
<keyword evidence="9" id="KW-0472">Membrane</keyword>
<evidence type="ECO:0000313" key="12">
    <source>
        <dbReference type="Proteomes" id="UP000694429"/>
    </source>
</evidence>
<evidence type="ECO:0000256" key="9">
    <source>
        <dbReference type="ARBA" id="ARBA00023136"/>
    </source>
</evidence>
<evidence type="ECO:0000313" key="11">
    <source>
        <dbReference type="Ensembl" id="ENSCAFP00030031889.1"/>
    </source>
</evidence>
<dbReference type="AlphaFoldDB" id="A0A8C0NT54"/>
<sequence length="399" mass="42978">MERGDKSWGRGSLSVLTPPSPPRTPFRCVPSTDGGSKARGQQGSEQPFPGGSHRAHECPGPARLPPPCGLCRGLATQPHRGEDSLHLGRLSRSHHPTPPPALGPGSRGGGNVCVGGEGCAGPLLLWVFSPWEERVGATAVARARACLRDSTRGRRVLLKKSWLAGCTLPGAPQLPLTVPTPQQVFPTVVGDMDSSGSLNAQVLLLLAERLRAKAVFQTQQAKFLTWQFDGEYRGDDYTATLTLGNPDLIGESVIMVAHFLQSLTHRLVLGGELVYHRRPGEEGAILTLAGKYSAVHWVATLNVGSGGAHASYYHRANEQVQVGVEFEANTRLQDTTFSFGYHLTLPQANMVFRGLVDSNWCVGAVLEKKMPPLPVTLALGAFLNHWRNRFHCGFSITVG</sequence>
<protein>
    <submittedName>
        <fullName evidence="11">Translocase of outer mitochondrial membrane 40 like</fullName>
    </submittedName>
</protein>
<organism evidence="11 12">
    <name type="scientific">Canis lupus familiaris</name>
    <name type="common">Dog</name>
    <name type="synonym">Canis familiaris</name>
    <dbReference type="NCBI Taxonomy" id="9615"/>
    <lineage>
        <taxon>Eukaryota</taxon>
        <taxon>Metazoa</taxon>
        <taxon>Chordata</taxon>
        <taxon>Craniata</taxon>
        <taxon>Vertebrata</taxon>
        <taxon>Euteleostomi</taxon>
        <taxon>Mammalia</taxon>
        <taxon>Eutheria</taxon>
        <taxon>Laurasiatheria</taxon>
        <taxon>Carnivora</taxon>
        <taxon>Caniformia</taxon>
        <taxon>Canidae</taxon>
        <taxon>Canis</taxon>
    </lineage>
</organism>
<evidence type="ECO:0000256" key="7">
    <source>
        <dbReference type="ARBA" id="ARBA00022927"/>
    </source>
</evidence>
<evidence type="ECO:0000256" key="8">
    <source>
        <dbReference type="ARBA" id="ARBA00023128"/>
    </source>
</evidence>
<keyword evidence="4" id="KW-1134">Transmembrane beta strand</keyword>
<accession>A0A8C0NT54</accession>
<dbReference type="Ensembl" id="ENSCAFT00030036552.1">
    <property type="protein sequence ID" value="ENSCAFP00030031889.1"/>
    <property type="gene ID" value="ENSCAFG00030019777.1"/>
</dbReference>
<dbReference type="InterPro" id="IPR037930">
    <property type="entry name" value="Tom40"/>
</dbReference>
<dbReference type="InterPro" id="IPR027246">
    <property type="entry name" value="Porin_Euk/Tom40"/>
</dbReference>
<evidence type="ECO:0000256" key="1">
    <source>
        <dbReference type="ARBA" id="ARBA00004374"/>
    </source>
</evidence>
<feature type="region of interest" description="Disordered" evidence="10">
    <location>
        <begin position="1"/>
        <end position="109"/>
    </location>
</feature>
<keyword evidence="3" id="KW-0813">Transport</keyword>
<keyword evidence="6" id="KW-1000">Mitochondrion outer membrane</keyword>
<evidence type="ECO:0000256" key="2">
    <source>
        <dbReference type="ARBA" id="ARBA00010510"/>
    </source>
</evidence>
<proteinExistence type="inferred from homology"/>
<keyword evidence="8" id="KW-0496">Mitochondrion</keyword>
<evidence type="ECO:0000256" key="5">
    <source>
        <dbReference type="ARBA" id="ARBA00022692"/>
    </source>
</evidence>
<keyword evidence="5" id="KW-0812">Transmembrane</keyword>
<evidence type="ECO:0000256" key="4">
    <source>
        <dbReference type="ARBA" id="ARBA00022452"/>
    </source>
</evidence>
<dbReference type="GO" id="GO:0030150">
    <property type="term" value="P:protein import into mitochondrial matrix"/>
    <property type="evidence" value="ECO:0007669"/>
    <property type="project" value="InterPro"/>
</dbReference>
<reference evidence="11" key="1">
    <citation type="submission" date="2019-03" db="EMBL/GenBank/DDBJ databases">
        <authorList>
            <person name="Warren W.C."/>
            <person name="Johnson G.S."/>
        </authorList>
    </citation>
    <scope>NUCLEOTIDE SEQUENCE [LARGE SCALE GENOMIC DNA]</scope>
    <source>
        <strain evidence="11">Basenji</strain>
    </source>
</reference>
<dbReference type="Gene3D" id="2.40.160.10">
    <property type="entry name" value="Porin"/>
    <property type="match status" value="1"/>
</dbReference>
<dbReference type="InterPro" id="IPR023614">
    <property type="entry name" value="Porin_dom_sf"/>
</dbReference>
<evidence type="ECO:0000256" key="3">
    <source>
        <dbReference type="ARBA" id="ARBA00022448"/>
    </source>
</evidence>
<dbReference type="Pfam" id="PF01459">
    <property type="entry name" value="Porin_3"/>
    <property type="match status" value="1"/>
</dbReference>
<keyword evidence="7" id="KW-0653">Protein transport</keyword>
<name>A0A8C0NT54_CANLF</name>
<dbReference type="CDD" id="cd07305">
    <property type="entry name" value="Porin3_Tom40"/>
    <property type="match status" value="1"/>
</dbReference>
<evidence type="ECO:0000256" key="6">
    <source>
        <dbReference type="ARBA" id="ARBA00022787"/>
    </source>
</evidence>
<dbReference type="FunFam" id="2.40.160.10:FF:000006">
    <property type="entry name" value="Translocase of outer mitochondrial membrane 40 like"/>
    <property type="match status" value="1"/>
</dbReference>